<dbReference type="AlphaFoldDB" id="A0A3P3W0H7"/>
<reference evidence="1 2" key="1">
    <citation type="submission" date="2018-11" db="EMBL/GenBank/DDBJ databases">
        <title>Flavobacterium sp. nov., YIM 102600 draft genome.</title>
        <authorList>
            <person name="Li G."/>
            <person name="Jiang Y."/>
        </authorList>
    </citation>
    <scope>NUCLEOTIDE SEQUENCE [LARGE SCALE GENOMIC DNA]</scope>
    <source>
        <strain evidence="1 2">YIM 102600</strain>
    </source>
</reference>
<dbReference type="EMBL" id="RQVR01000024">
    <property type="protein sequence ID" value="RRJ88490.1"/>
    <property type="molecule type" value="Genomic_DNA"/>
</dbReference>
<dbReference type="OrthoDB" id="826649at2"/>
<evidence type="ECO:0000313" key="2">
    <source>
        <dbReference type="Proteomes" id="UP000271937"/>
    </source>
</evidence>
<comment type="caution">
    <text evidence="1">The sequence shown here is derived from an EMBL/GenBank/DDBJ whole genome shotgun (WGS) entry which is preliminary data.</text>
</comment>
<dbReference type="RefSeq" id="WP_125014003.1">
    <property type="nucleotide sequence ID" value="NZ_RQVR01000024.1"/>
</dbReference>
<dbReference type="Proteomes" id="UP000271937">
    <property type="component" value="Unassembled WGS sequence"/>
</dbReference>
<keyword evidence="2" id="KW-1185">Reference proteome</keyword>
<gene>
    <name evidence="1" type="ORF">EG849_14515</name>
</gene>
<sequence>MGASLLTGAVYSDERGSVSFVNDFKFNDISRFYIIENSETHPVRAWQGHKLDCKNFYCIAGSFQVSYVRVDDWENPSASLKVDRVVLTASKSAVLSIPAGYANAIKALEPGSRLMSFSTLPLDQVKEDDVRFDKSKWNFDE</sequence>
<proteinExistence type="predicted"/>
<dbReference type="SUPFAM" id="SSF51182">
    <property type="entry name" value="RmlC-like cupins"/>
    <property type="match status" value="1"/>
</dbReference>
<dbReference type="InterPro" id="IPR011051">
    <property type="entry name" value="RmlC_Cupin_sf"/>
</dbReference>
<name>A0A3P3W0H7_9FLAO</name>
<evidence type="ECO:0000313" key="1">
    <source>
        <dbReference type="EMBL" id="RRJ88490.1"/>
    </source>
</evidence>
<evidence type="ECO:0008006" key="3">
    <source>
        <dbReference type="Google" id="ProtNLM"/>
    </source>
</evidence>
<protein>
    <recommendedName>
        <fullName evidence="3">Sugar 3,4-ketoisomerase QdtA cupin domain-containing protein</fullName>
    </recommendedName>
</protein>
<dbReference type="InterPro" id="IPR014710">
    <property type="entry name" value="RmlC-like_jellyroll"/>
</dbReference>
<organism evidence="1 2">
    <name type="scientific">Flavobacterium macacae</name>
    <dbReference type="NCBI Taxonomy" id="2488993"/>
    <lineage>
        <taxon>Bacteria</taxon>
        <taxon>Pseudomonadati</taxon>
        <taxon>Bacteroidota</taxon>
        <taxon>Flavobacteriia</taxon>
        <taxon>Flavobacteriales</taxon>
        <taxon>Flavobacteriaceae</taxon>
        <taxon>Flavobacterium</taxon>
    </lineage>
</organism>
<dbReference type="Gene3D" id="2.60.120.10">
    <property type="entry name" value="Jelly Rolls"/>
    <property type="match status" value="1"/>
</dbReference>
<accession>A0A3P3W0H7</accession>